<evidence type="ECO:0000313" key="1">
    <source>
        <dbReference type="EMBL" id="CAG8724092.1"/>
    </source>
</evidence>
<keyword evidence="2" id="KW-1185">Reference proteome</keyword>
<evidence type="ECO:0000313" key="2">
    <source>
        <dbReference type="Proteomes" id="UP000789920"/>
    </source>
</evidence>
<proteinExistence type="predicted"/>
<dbReference type="EMBL" id="CAJVQC010023831">
    <property type="protein sequence ID" value="CAG8724092.1"/>
    <property type="molecule type" value="Genomic_DNA"/>
</dbReference>
<sequence length="104" mass="11842">MISSNTLLFNKKHSVYYREKHHFLSLPSPPPSPHESALKGLFGISEVLPKFDAINNKFNKLLNSQQNETANTFFPSIKCLLDTPIDHLDNIRKTEPINKTTPSH</sequence>
<organism evidence="1 2">
    <name type="scientific">Racocetra persica</name>
    <dbReference type="NCBI Taxonomy" id="160502"/>
    <lineage>
        <taxon>Eukaryota</taxon>
        <taxon>Fungi</taxon>
        <taxon>Fungi incertae sedis</taxon>
        <taxon>Mucoromycota</taxon>
        <taxon>Glomeromycotina</taxon>
        <taxon>Glomeromycetes</taxon>
        <taxon>Diversisporales</taxon>
        <taxon>Gigasporaceae</taxon>
        <taxon>Racocetra</taxon>
    </lineage>
</organism>
<accession>A0ACA9PV24</accession>
<dbReference type="Proteomes" id="UP000789920">
    <property type="component" value="Unassembled WGS sequence"/>
</dbReference>
<reference evidence="1" key="1">
    <citation type="submission" date="2021-06" db="EMBL/GenBank/DDBJ databases">
        <authorList>
            <person name="Kallberg Y."/>
            <person name="Tangrot J."/>
            <person name="Rosling A."/>
        </authorList>
    </citation>
    <scope>NUCLEOTIDE SEQUENCE</scope>
    <source>
        <strain evidence="1">MA461A</strain>
    </source>
</reference>
<name>A0ACA9PV24_9GLOM</name>
<protein>
    <submittedName>
        <fullName evidence="1">7658_t:CDS:1</fullName>
    </submittedName>
</protein>
<feature type="non-terminal residue" evidence="1">
    <location>
        <position position="104"/>
    </location>
</feature>
<comment type="caution">
    <text evidence="1">The sequence shown here is derived from an EMBL/GenBank/DDBJ whole genome shotgun (WGS) entry which is preliminary data.</text>
</comment>
<gene>
    <name evidence="1" type="ORF">RPERSI_LOCUS11552</name>
</gene>